<feature type="region of interest" description="Disordered" evidence="1">
    <location>
        <begin position="120"/>
        <end position="159"/>
    </location>
</feature>
<dbReference type="AlphaFoldDB" id="A0A448Z6A8"/>
<protein>
    <submittedName>
        <fullName evidence="2">Uncharacterized protein</fullName>
    </submittedName>
</protein>
<organism evidence="2 3">
    <name type="scientific">Pseudo-nitzschia multistriata</name>
    <dbReference type="NCBI Taxonomy" id="183589"/>
    <lineage>
        <taxon>Eukaryota</taxon>
        <taxon>Sar</taxon>
        <taxon>Stramenopiles</taxon>
        <taxon>Ochrophyta</taxon>
        <taxon>Bacillariophyta</taxon>
        <taxon>Bacillariophyceae</taxon>
        <taxon>Bacillariophycidae</taxon>
        <taxon>Bacillariales</taxon>
        <taxon>Bacillariaceae</taxon>
        <taxon>Pseudo-nitzschia</taxon>
    </lineage>
</organism>
<gene>
    <name evidence="2" type="ORF">PSNMU_V1.4_AUG-EV-PASAV3_0043740</name>
</gene>
<feature type="region of interest" description="Disordered" evidence="1">
    <location>
        <begin position="264"/>
        <end position="301"/>
    </location>
</feature>
<sequence length="494" mass="54911">MLPSFANQCSAPDDVSVPCSVRRGGESQSSEEPDEANGPQQPEEMTLTMRKWHRAPTASPEFLLRRTKSSADARDDAELILTPLRKNNLVRRGRCQSMGNGCDANTPILLSKRFASFGGPEGMYDETQEEARIERTRTEDTRGQTRAPTGPRGPIPMRHQYSDIPRQIGSEPKPAEVTIPISDIVEIWTHGEGKNATTKRKTSKNESDSREEHRRRRTIGIETCSLGSFELLMESTNELLVLQTFLKINAVQGRVDFAIRTGDDHRDMPAARGSDRASPRCSSADPRPGDRTVGRLSDGDDLNELSATIQTNPSNLTNDTAHTDGEKSIDVEAFVAKRMTERLKRESLTEKVERRMHRLVSSLEELSVSVTKCACSCFGDSSVVPMDQSYGVADKEALVSRPRRNTASTVNSEVHDEERQHVPNQRASATANAGAEKIHFDMQVESRESKDFRKKMMLKHGKMPSGLSVESEDDLEELLLFQNSGMQVLTKASI</sequence>
<feature type="region of interest" description="Disordered" evidence="1">
    <location>
        <begin position="190"/>
        <end position="216"/>
    </location>
</feature>
<evidence type="ECO:0000313" key="2">
    <source>
        <dbReference type="EMBL" id="VEU37570.1"/>
    </source>
</evidence>
<feature type="compositionally biased region" description="Basic and acidic residues" evidence="1">
    <location>
        <begin position="203"/>
        <end position="212"/>
    </location>
</feature>
<dbReference type="EMBL" id="CAACVS010000131">
    <property type="protein sequence ID" value="VEU37570.1"/>
    <property type="molecule type" value="Genomic_DNA"/>
</dbReference>
<keyword evidence="3" id="KW-1185">Reference proteome</keyword>
<reference evidence="2 3" key="1">
    <citation type="submission" date="2019-01" db="EMBL/GenBank/DDBJ databases">
        <authorList>
            <person name="Ferrante I. M."/>
        </authorList>
    </citation>
    <scope>NUCLEOTIDE SEQUENCE [LARGE SCALE GENOMIC DNA]</scope>
    <source>
        <strain evidence="2 3">B856</strain>
    </source>
</reference>
<proteinExistence type="predicted"/>
<evidence type="ECO:0000256" key="1">
    <source>
        <dbReference type="SAM" id="MobiDB-lite"/>
    </source>
</evidence>
<evidence type="ECO:0000313" key="3">
    <source>
        <dbReference type="Proteomes" id="UP000291116"/>
    </source>
</evidence>
<feature type="compositionally biased region" description="Basic and acidic residues" evidence="1">
    <location>
        <begin position="264"/>
        <end position="278"/>
    </location>
</feature>
<feature type="compositionally biased region" description="Basic and acidic residues" evidence="1">
    <location>
        <begin position="129"/>
        <end position="143"/>
    </location>
</feature>
<feature type="region of interest" description="Disordered" evidence="1">
    <location>
        <begin position="1"/>
        <end position="58"/>
    </location>
</feature>
<name>A0A448Z6A8_9STRA</name>
<feature type="region of interest" description="Disordered" evidence="1">
    <location>
        <begin position="401"/>
        <end position="433"/>
    </location>
</feature>
<feature type="compositionally biased region" description="Polar residues" evidence="1">
    <location>
        <begin position="1"/>
        <end position="10"/>
    </location>
</feature>
<feature type="compositionally biased region" description="Polar residues" evidence="1">
    <location>
        <begin position="422"/>
        <end position="431"/>
    </location>
</feature>
<dbReference type="Proteomes" id="UP000291116">
    <property type="component" value="Unassembled WGS sequence"/>
</dbReference>
<accession>A0A448Z6A8</accession>
<dbReference type="OrthoDB" id="55781at2759"/>